<feature type="region of interest" description="Disordered" evidence="1">
    <location>
        <begin position="79"/>
        <end position="103"/>
    </location>
</feature>
<name>A0A166SXR7_9AGAM</name>
<evidence type="ECO:0000256" key="1">
    <source>
        <dbReference type="SAM" id="MobiDB-lite"/>
    </source>
</evidence>
<accession>A0A166SXR7</accession>
<evidence type="ECO:0000313" key="2">
    <source>
        <dbReference type="EMBL" id="KZP29960.1"/>
    </source>
</evidence>
<feature type="compositionally biased region" description="Basic and acidic residues" evidence="1">
    <location>
        <begin position="79"/>
        <end position="101"/>
    </location>
</feature>
<gene>
    <name evidence="2" type="ORF">FIBSPDRAFT_884607</name>
</gene>
<dbReference type="Proteomes" id="UP000076532">
    <property type="component" value="Unassembled WGS sequence"/>
</dbReference>
<dbReference type="AlphaFoldDB" id="A0A166SXR7"/>
<dbReference type="EMBL" id="KV417496">
    <property type="protein sequence ID" value="KZP29960.1"/>
    <property type="molecule type" value="Genomic_DNA"/>
</dbReference>
<organism evidence="2 3">
    <name type="scientific">Athelia psychrophila</name>
    <dbReference type="NCBI Taxonomy" id="1759441"/>
    <lineage>
        <taxon>Eukaryota</taxon>
        <taxon>Fungi</taxon>
        <taxon>Dikarya</taxon>
        <taxon>Basidiomycota</taxon>
        <taxon>Agaricomycotina</taxon>
        <taxon>Agaricomycetes</taxon>
        <taxon>Agaricomycetidae</taxon>
        <taxon>Atheliales</taxon>
        <taxon>Atheliaceae</taxon>
        <taxon>Athelia</taxon>
    </lineage>
</organism>
<reference evidence="2 3" key="1">
    <citation type="journal article" date="2016" name="Mol. Biol. Evol.">
        <title>Comparative Genomics of Early-Diverging Mushroom-Forming Fungi Provides Insights into the Origins of Lignocellulose Decay Capabilities.</title>
        <authorList>
            <person name="Nagy L.G."/>
            <person name="Riley R."/>
            <person name="Tritt A."/>
            <person name="Adam C."/>
            <person name="Daum C."/>
            <person name="Floudas D."/>
            <person name="Sun H."/>
            <person name="Yadav J.S."/>
            <person name="Pangilinan J."/>
            <person name="Larsson K.H."/>
            <person name="Matsuura K."/>
            <person name="Barry K."/>
            <person name="Labutti K."/>
            <person name="Kuo R."/>
            <person name="Ohm R.A."/>
            <person name="Bhattacharya S.S."/>
            <person name="Shirouzu T."/>
            <person name="Yoshinaga Y."/>
            <person name="Martin F.M."/>
            <person name="Grigoriev I.V."/>
            <person name="Hibbett D.S."/>
        </authorList>
    </citation>
    <scope>NUCLEOTIDE SEQUENCE [LARGE SCALE GENOMIC DNA]</scope>
    <source>
        <strain evidence="2 3">CBS 109695</strain>
    </source>
</reference>
<sequence length="159" mass="18018">MAFMVADSVLTRWEECVDGYGSGYVTTCWFLRWTNKKIVGLELRMVRLAVGSCPRPHRRDSDIISHACSLFTRRQRRFSQERREQTIPKGVDKERKREKGHQQIPVVHKRVSTGQSARASQGYGGYWFGAPLTGNVPRGWLCAIRVVAGPLSAGVVQDR</sequence>
<proteinExistence type="predicted"/>
<keyword evidence="3" id="KW-1185">Reference proteome</keyword>
<evidence type="ECO:0000313" key="3">
    <source>
        <dbReference type="Proteomes" id="UP000076532"/>
    </source>
</evidence>
<protein>
    <submittedName>
        <fullName evidence="2">Uncharacterized protein</fullName>
    </submittedName>
</protein>